<dbReference type="KEGG" id="ltr:EVS81_12950"/>
<dbReference type="PROSITE" id="PS51354">
    <property type="entry name" value="GLUTAREDOXIN_2"/>
    <property type="match status" value="1"/>
</dbReference>
<evidence type="ECO:0000259" key="1">
    <source>
        <dbReference type="Pfam" id="PF00462"/>
    </source>
</evidence>
<dbReference type="Proteomes" id="UP000289260">
    <property type="component" value="Chromosome"/>
</dbReference>
<dbReference type="SUPFAM" id="SSF52833">
    <property type="entry name" value="Thioredoxin-like"/>
    <property type="match status" value="1"/>
</dbReference>
<evidence type="ECO:0000313" key="2">
    <source>
        <dbReference type="EMBL" id="QBE49620.1"/>
    </source>
</evidence>
<reference evidence="2 3" key="1">
    <citation type="submission" date="2019-02" db="EMBL/GenBank/DDBJ databases">
        <authorList>
            <person name="Sun L."/>
            <person name="Pan D."/>
            <person name="Wu X."/>
        </authorList>
    </citation>
    <scope>NUCLEOTIDE SEQUENCE [LARGE SCALE GENOMIC DNA]</scope>
    <source>
        <strain evidence="2 3">JW-1</strain>
    </source>
</reference>
<feature type="domain" description="Glutaredoxin" evidence="1">
    <location>
        <begin position="5"/>
        <end position="62"/>
    </location>
</feature>
<keyword evidence="3" id="KW-1185">Reference proteome</keyword>
<organism evidence="2 3">
    <name type="scientific">Leucobacter triazinivorans</name>
    <dbReference type="NCBI Taxonomy" id="1784719"/>
    <lineage>
        <taxon>Bacteria</taxon>
        <taxon>Bacillati</taxon>
        <taxon>Actinomycetota</taxon>
        <taxon>Actinomycetes</taxon>
        <taxon>Micrococcales</taxon>
        <taxon>Microbacteriaceae</taxon>
        <taxon>Leucobacter</taxon>
    </lineage>
</organism>
<dbReference type="EMBL" id="CP035806">
    <property type="protein sequence ID" value="QBE49620.1"/>
    <property type="molecule type" value="Genomic_DNA"/>
</dbReference>
<name>A0A4P6KH64_9MICO</name>
<dbReference type="GO" id="GO:0045454">
    <property type="term" value="P:cell redox homeostasis"/>
    <property type="evidence" value="ECO:0007669"/>
    <property type="project" value="TreeGrafter"/>
</dbReference>
<proteinExistence type="predicted"/>
<dbReference type="AlphaFoldDB" id="A0A4P6KH64"/>
<dbReference type="CDD" id="cd02976">
    <property type="entry name" value="NrdH"/>
    <property type="match status" value="1"/>
</dbReference>
<sequence>MEALTVYMTGPQCGKCRMTKMMLDSKGIPYVEVNITEHPEAREYVTEELGYTVAPVVVVDDDDHWCDLRPDQIERVAAHFAA</sequence>
<dbReference type="Gene3D" id="3.40.30.10">
    <property type="entry name" value="Glutaredoxin"/>
    <property type="match status" value="1"/>
</dbReference>
<dbReference type="InterPro" id="IPR036249">
    <property type="entry name" value="Thioredoxin-like_sf"/>
</dbReference>
<protein>
    <submittedName>
        <fullName evidence="2">Glutaredoxin family protein</fullName>
    </submittedName>
</protein>
<dbReference type="PANTHER" id="PTHR34386:SF1">
    <property type="entry name" value="GLUTAREDOXIN-LIKE PROTEIN NRDH"/>
    <property type="match status" value="1"/>
</dbReference>
<dbReference type="Pfam" id="PF00462">
    <property type="entry name" value="Glutaredoxin"/>
    <property type="match status" value="1"/>
</dbReference>
<dbReference type="OrthoDB" id="8545217at2"/>
<gene>
    <name evidence="2" type="ORF">EVS81_12950</name>
</gene>
<evidence type="ECO:0000313" key="3">
    <source>
        <dbReference type="Proteomes" id="UP000289260"/>
    </source>
</evidence>
<dbReference type="PANTHER" id="PTHR34386">
    <property type="entry name" value="GLUTAREDOXIN"/>
    <property type="match status" value="1"/>
</dbReference>
<dbReference type="InterPro" id="IPR002109">
    <property type="entry name" value="Glutaredoxin"/>
</dbReference>
<dbReference type="GO" id="GO:0009055">
    <property type="term" value="F:electron transfer activity"/>
    <property type="evidence" value="ECO:0007669"/>
    <property type="project" value="TreeGrafter"/>
</dbReference>
<dbReference type="InterPro" id="IPR051548">
    <property type="entry name" value="Grx-like_ET"/>
</dbReference>
<accession>A0A4P6KH64</accession>